<evidence type="ECO:0000256" key="1">
    <source>
        <dbReference type="ARBA" id="ARBA00004651"/>
    </source>
</evidence>
<feature type="transmembrane region" description="Helical" evidence="7">
    <location>
        <begin position="59"/>
        <end position="82"/>
    </location>
</feature>
<feature type="transmembrane region" description="Helical" evidence="7">
    <location>
        <begin position="137"/>
        <end position="159"/>
    </location>
</feature>
<keyword evidence="2" id="KW-0813">Transport</keyword>
<keyword evidence="6 7" id="KW-0472">Membrane</keyword>
<dbReference type="InterPro" id="IPR052031">
    <property type="entry name" value="Membrane_Transporter-Flippase"/>
</dbReference>
<keyword evidence="3" id="KW-1003">Cell membrane</keyword>
<dbReference type="GO" id="GO:0005886">
    <property type="term" value="C:plasma membrane"/>
    <property type="evidence" value="ECO:0007669"/>
    <property type="project" value="UniProtKB-SubCell"/>
</dbReference>
<dbReference type="AlphaFoldDB" id="A0A1W2AAJ7"/>
<evidence type="ECO:0000256" key="3">
    <source>
        <dbReference type="ARBA" id="ARBA00022475"/>
    </source>
</evidence>
<dbReference type="GO" id="GO:0015297">
    <property type="term" value="F:antiporter activity"/>
    <property type="evidence" value="ECO:0007669"/>
    <property type="project" value="InterPro"/>
</dbReference>
<feature type="transmembrane region" description="Helical" evidence="7">
    <location>
        <begin position="242"/>
        <end position="266"/>
    </location>
</feature>
<feature type="transmembrane region" description="Helical" evidence="7">
    <location>
        <begin position="286"/>
        <end position="303"/>
    </location>
</feature>
<keyword evidence="9" id="KW-1185">Reference proteome</keyword>
<evidence type="ECO:0000256" key="4">
    <source>
        <dbReference type="ARBA" id="ARBA00022692"/>
    </source>
</evidence>
<comment type="subcellular location">
    <subcellularLocation>
        <location evidence="1">Cell membrane</location>
        <topology evidence="1">Multi-pass membrane protein</topology>
    </subcellularLocation>
</comment>
<dbReference type="RefSeq" id="WP_084234327.1">
    <property type="nucleotide sequence ID" value="NZ_FWXW01000003.1"/>
</dbReference>
<evidence type="ECO:0000256" key="5">
    <source>
        <dbReference type="ARBA" id="ARBA00022989"/>
    </source>
</evidence>
<dbReference type="InterPro" id="IPR048279">
    <property type="entry name" value="MdtK-like"/>
</dbReference>
<reference evidence="8 9" key="1">
    <citation type="submission" date="2017-04" db="EMBL/GenBank/DDBJ databases">
        <authorList>
            <person name="Afonso C.L."/>
            <person name="Miller P.J."/>
            <person name="Scott M.A."/>
            <person name="Spackman E."/>
            <person name="Goraichik I."/>
            <person name="Dimitrov K.M."/>
            <person name="Suarez D.L."/>
            <person name="Swayne D.E."/>
        </authorList>
    </citation>
    <scope>NUCLEOTIDE SEQUENCE [LARGE SCALE GENOMIC DNA]</scope>
    <source>
        <strain evidence="8 9">DSM 12816</strain>
    </source>
</reference>
<keyword evidence="4 7" id="KW-0812">Transmembrane</keyword>
<dbReference type="PIRSF" id="PIRSF006603">
    <property type="entry name" value="DinF"/>
    <property type="match status" value="1"/>
</dbReference>
<dbReference type="STRING" id="1122930.SAMN02745168_1653"/>
<proteinExistence type="predicted"/>
<evidence type="ECO:0000313" key="8">
    <source>
        <dbReference type="EMBL" id="SMC57613.1"/>
    </source>
</evidence>
<feature type="transmembrane region" description="Helical" evidence="7">
    <location>
        <begin position="365"/>
        <end position="382"/>
    </location>
</feature>
<feature type="transmembrane region" description="Helical" evidence="7">
    <location>
        <begin position="420"/>
        <end position="439"/>
    </location>
</feature>
<organism evidence="8 9">
    <name type="scientific">Papillibacter cinnamivorans DSM 12816</name>
    <dbReference type="NCBI Taxonomy" id="1122930"/>
    <lineage>
        <taxon>Bacteria</taxon>
        <taxon>Bacillati</taxon>
        <taxon>Bacillota</taxon>
        <taxon>Clostridia</taxon>
        <taxon>Eubacteriales</taxon>
        <taxon>Oscillospiraceae</taxon>
        <taxon>Papillibacter</taxon>
    </lineage>
</organism>
<feature type="transmembrane region" description="Helical" evidence="7">
    <location>
        <begin position="200"/>
        <end position="222"/>
    </location>
</feature>
<accession>A0A1W2AAJ7</accession>
<dbReference type="PANTHER" id="PTHR43549:SF3">
    <property type="entry name" value="MULTIDRUG RESISTANCE PROTEIN YPNP-RELATED"/>
    <property type="match status" value="1"/>
</dbReference>
<dbReference type="Pfam" id="PF01554">
    <property type="entry name" value="MatE"/>
    <property type="match status" value="2"/>
</dbReference>
<name>A0A1W2AAJ7_9FIRM</name>
<evidence type="ECO:0000313" key="9">
    <source>
        <dbReference type="Proteomes" id="UP000192790"/>
    </source>
</evidence>
<feature type="transmembrane region" description="Helical" evidence="7">
    <location>
        <begin position="171"/>
        <end position="194"/>
    </location>
</feature>
<protein>
    <submittedName>
        <fullName evidence="8">Putative efflux protein, MATE family</fullName>
    </submittedName>
</protein>
<evidence type="ECO:0000256" key="2">
    <source>
        <dbReference type="ARBA" id="ARBA00022448"/>
    </source>
</evidence>
<dbReference type="EMBL" id="FWXW01000003">
    <property type="protein sequence ID" value="SMC57613.1"/>
    <property type="molecule type" value="Genomic_DNA"/>
</dbReference>
<keyword evidence="5 7" id="KW-1133">Transmembrane helix</keyword>
<dbReference type="NCBIfam" id="TIGR00797">
    <property type="entry name" value="matE"/>
    <property type="match status" value="1"/>
</dbReference>
<dbReference type="InterPro" id="IPR002528">
    <property type="entry name" value="MATE_fam"/>
</dbReference>
<dbReference type="CDD" id="cd13138">
    <property type="entry name" value="MATE_yoeA_like"/>
    <property type="match status" value="1"/>
</dbReference>
<feature type="transmembrane region" description="Helical" evidence="7">
    <location>
        <begin position="102"/>
        <end position="125"/>
    </location>
</feature>
<evidence type="ECO:0000256" key="7">
    <source>
        <dbReference type="SAM" id="Phobius"/>
    </source>
</evidence>
<sequence length="482" mass="52105">MKPIRTGMVNMTEGSPSRLIFFFALPLLAGNMLQQLYNMVDSMVVGNYVGDTALAAVGTGFPIIFMLSALFMGMGMGATVVISQYYGANDLPQVKKTVDTIYGALLLGVVPVSLLGVLIAAPALSLLNVPGDTFHQAYLYVVIIFGGLIGSLGYNINAGILQGLGDSRSPLLFLVVACGLNIVLDLLFVIVFGWGVVGVAVATVLAQASSWIFGIVHINRTYPEIRIRPFRIQMDFPIFRKILRIGIPSGLQYALFSVGIMALQALVNSYGSDFMAGFNGANKLDTFAFMPIQSFATAATTYVGQNMGANRPERVRRGTLDALLMACGFSLAAAALLIPFGPWFMRLFSQNPAVIAAGMAYLNRVVPFFSVLAVMFILNSVMRGAGETVIPLVGTLVSLLLVRVPAAYLVNWYFGRDNMFFCYILGWLPGLAVTGSYYLTGRWRRHVLVGRPAPKAEEIPAPEDSLPVLEESIAELEDTSLE</sequence>
<evidence type="ECO:0000256" key="6">
    <source>
        <dbReference type="ARBA" id="ARBA00023136"/>
    </source>
</evidence>
<dbReference type="GO" id="GO:0042910">
    <property type="term" value="F:xenobiotic transmembrane transporter activity"/>
    <property type="evidence" value="ECO:0007669"/>
    <property type="project" value="InterPro"/>
</dbReference>
<gene>
    <name evidence="8" type="ORF">SAMN02745168_1653</name>
</gene>
<feature type="transmembrane region" description="Helical" evidence="7">
    <location>
        <begin position="389"/>
        <end position="414"/>
    </location>
</feature>
<dbReference type="PANTHER" id="PTHR43549">
    <property type="entry name" value="MULTIDRUG RESISTANCE PROTEIN YPNP-RELATED"/>
    <property type="match status" value="1"/>
</dbReference>
<dbReference type="Proteomes" id="UP000192790">
    <property type="component" value="Unassembled WGS sequence"/>
</dbReference>
<dbReference type="OrthoDB" id="9776324at2"/>
<feature type="transmembrane region" description="Helical" evidence="7">
    <location>
        <begin position="323"/>
        <end position="345"/>
    </location>
</feature>